<dbReference type="PROSITE" id="PS50853">
    <property type="entry name" value="FN3"/>
    <property type="match status" value="1"/>
</dbReference>
<gene>
    <name evidence="3" type="ORF">chiPu_0008633</name>
</gene>
<dbReference type="InterPro" id="IPR002110">
    <property type="entry name" value="Ankyrin_rpt"/>
</dbReference>
<evidence type="ECO:0000256" key="1">
    <source>
        <dbReference type="PROSITE-ProRule" id="PRU00023"/>
    </source>
</evidence>
<dbReference type="Pfam" id="PF12796">
    <property type="entry name" value="Ank_2"/>
    <property type="match status" value="1"/>
</dbReference>
<dbReference type="Gene3D" id="1.25.40.20">
    <property type="entry name" value="Ankyrin repeat-containing domain"/>
    <property type="match status" value="1"/>
</dbReference>
<dbReference type="PROSITE" id="PS50297">
    <property type="entry name" value="ANK_REP_REGION"/>
    <property type="match status" value="1"/>
</dbReference>
<evidence type="ECO:0000313" key="4">
    <source>
        <dbReference type="Proteomes" id="UP000287033"/>
    </source>
</evidence>
<dbReference type="InterPro" id="IPR036116">
    <property type="entry name" value="FN3_sf"/>
</dbReference>
<dbReference type="OrthoDB" id="9995210at2759"/>
<dbReference type="PANTHER" id="PTHR24183:SF1">
    <property type="entry name" value="FIBRONECTIN TYPE 3 AND ANKYRIN REPEAT DOMAINS PROTEIN 1"/>
    <property type="match status" value="1"/>
</dbReference>
<dbReference type="SMART" id="SM00248">
    <property type="entry name" value="ANK"/>
    <property type="match status" value="4"/>
</dbReference>
<feature type="domain" description="Fibronectin type-III" evidence="2">
    <location>
        <begin position="6"/>
        <end position="103"/>
    </location>
</feature>
<dbReference type="Gene3D" id="2.60.40.10">
    <property type="entry name" value="Immunoglobulins"/>
    <property type="match status" value="1"/>
</dbReference>
<dbReference type="AlphaFoldDB" id="A0A401SIK7"/>
<dbReference type="InterPro" id="IPR013783">
    <property type="entry name" value="Ig-like_fold"/>
</dbReference>
<accession>A0A401SIK7</accession>
<dbReference type="SUPFAM" id="SSF49265">
    <property type="entry name" value="Fibronectin type III"/>
    <property type="match status" value="1"/>
</dbReference>
<dbReference type="STRING" id="137246.A0A401SIK7"/>
<proteinExistence type="predicted"/>
<dbReference type="InterPro" id="IPR003961">
    <property type="entry name" value="FN3_dom"/>
</dbReference>
<dbReference type="EMBL" id="BEZZ01000287">
    <property type="protein sequence ID" value="GCC30185.1"/>
    <property type="molecule type" value="Genomic_DNA"/>
</dbReference>
<name>A0A401SIK7_CHIPU</name>
<dbReference type="GO" id="GO:0042981">
    <property type="term" value="P:regulation of apoptotic process"/>
    <property type="evidence" value="ECO:0007669"/>
    <property type="project" value="TreeGrafter"/>
</dbReference>
<reference evidence="3 4" key="1">
    <citation type="journal article" date="2018" name="Nat. Ecol. Evol.">
        <title>Shark genomes provide insights into elasmobranch evolution and the origin of vertebrates.</title>
        <authorList>
            <person name="Hara Y"/>
            <person name="Yamaguchi K"/>
            <person name="Onimaru K"/>
            <person name="Kadota M"/>
            <person name="Koyanagi M"/>
            <person name="Keeley SD"/>
            <person name="Tatsumi K"/>
            <person name="Tanaka K"/>
            <person name="Motone F"/>
            <person name="Kageyama Y"/>
            <person name="Nozu R"/>
            <person name="Adachi N"/>
            <person name="Nishimura O"/>
            <person name="Nakagawa R"/>
            <person name="Tanegashima C"/>
            <person name="Kiyatake I"/>
            <person name="Matsumoto R"/>
            <person name="Murakumo K"/>
            <person name="Nishida K"/>
            <person name="Terakita A"/>
            <person name="Kuratani S"/>
            <person name="Sato K"/>
            <person name="Hyodo S Kuraku.S."/>
        </authorList>
    </citation>
    <scope>NUCLEOTIDE SEQUENCE [LARGE SCALE GENOMIC DNA]</scope>
</reference>
<dbReference type="SUPFAM" id="SSF48403">
    <property type="entry name" value="Ankyrin repeat"/>
    <property type="match status" value="1"/>
</dbReference>
<dbReference type="CDD" id="cd00063">
    <property type="entry name" value="FN3"/>
    <property type="match status" value="1"/>
</dbReference>
<dbReference type="OMA" id="MINEGCK"/>
<dbReference type="Proteomes" id="UP000287033">
    <property type="component" value="Unassembled WGS sequence"/>
</dbReference>
<organism evidence="3 4">
    <name type="scientific">Chiloscyllium punctatum</name>
    <name type="common">Brownbanded bambooshark</name>
    <name type="synonym">Hemiscyllium punctatum</name>
    <dbReference type="NCBI Taxonomy" id="137246"/>
    <lineage>
        <taxon>Eukaryota</taxon>
        <taxon>Metazoa</taxon>
        <taxon>Chordata</taxon>
        <taxon>Craniata</taxon>
        <taxon>Vertebrata</taxon>
        <taxon>Chondrichthyes</taxon>
        <taxon>Elasmobranchii</taxon>
        <taxon>Galeomorphii</taxon>
        <taxon>Galeoidea</taxon>
        <taxon>Orectolobiformes</taxon>
        <taxon>Hemiscylliidae</taxon>
        <taxon>Chiloscyllium</taxon>
    </lineage>
</organism>
<dbReference type="SMART" id="SM00060">
    <property type="entry name" value="FN3"/>
    <property type="match status" value="1"/>
</dbReference>
<dbReference type="PROSITE" id="PS50088">
    <property type="entry name" value="ANK_REPEAT"/>
    <property type="match status" value="2"/>
</dbReference>
<protein>
    <recommendedName>
        <fullName evidence="2">Fibronectin type-III domain-containing protein</fullName>
    </recommendedName>
</protein>
<dbReference type="GO" id="GO:0005634">
    <property type="term" value="C:nucleus"/>
    <property type="evidence" value="ECO:0007669"/>
    <property type="project" value="TreeGrafter"/>
</dbReference>
<keyword evidence="1" id="KW-0040">ANK repeat</keyword>
<evidence type="ECO:0000259" key="2">
    <source>
        <dbReference type="PROSITE" id="PS50853"/>
    </source>
</evidence>
<feature type="repeat" description="ANK" evidence="1">
    <location>
        <begin position="138"/>
        <end position="170"/>
    </location>
</feature>
<keyword evidence="4" id="KW-1185">Reference proteome</keyword>
<feature type="repeat" description="ANK" evidence="1">
    <location>
        <begin position="171"/>
        <end position="203"/>
    </location>
</feature>
<evidence type="ECO:0000313" key="3">
    <source>
        <dbReference type="EMBL" id="GCC30185.1"/>
    </source>
</evidence>
<dbReference type="PANTHER" id="PTHR24183">
    <property type="entry name" value="FIBRONECTIN TYPE 3 AND ANKYRIN REPEAT DOMAINS PROTEIN 1"/>
    <property type="match status" value="1"/>
</dbReference>
<dbReference type="InterPro" id="IPR036770">
    <property type="entry name" value="Ankyrin_rpt-contain_sf"/>
</dbReference>
<comment type="caution">
    <text evidence="3">The sequence shown here is derived from an EMBL/GenBank/DDBJ whole genome shotgun (WGS) entry which is preliminary data.</text>
</comment>
<sequence>MEEVPKPDPPVVGKVTDHSIELYWNKHHQLQGYIASNRGLCFSIEEEDIKTHTYGNIYTGYAKHHVVTGLEASTPYRFRLKIISSTGNCAYSPIVTVSTTREPKYGKHLHCAVIKNDIEEVCHILQSGNMKVDVLDERGFSPLMLAAQKGYQRIMEILIKSGADVNQKNGSGKDSLMLACFAGHLDVAKCLRRFGATWESRDNGGSSAIHWATDGGHLNVIEWMINEGCKYGTSVLEMAKSFSTENVISLLEEYGRRELTR</sequence>